<dbReference type="NCBIfam" id="NF004439">
    <property type="entry name" value="PRK05777.1-1"/>
    <property type="match status" value="1"/>
</dbReference>
<keyword evidence="5" id="KW-1278">Translocase</keyword>
<feature type="transmembrane region" description="Helical" evidence="5">
    <location>
        <begin position="42"/>
        <end position="62"/>
    </location>
</feature>
<keyword evidence="5" id="KW-0874">Quinone</keyword>
<dbReference type="Proteomes" id="UP000295341">
    <property type="component" value="Unassembled WGS sequence"/>
</dbReference>
<comment type="subcellular location">
    <subcellularLocation>
        <location evidence="5">Cell membrane</location>
        <topology evidence="5">Multi-pass membrane protein</topology>
    </subcellularLocation>
    <subcellularLocation>
        <location evidence="1">Endomembrane system</location>
        <topology evidence="1">Multi-pass membrane protein</topology>
    </subcellularLocation>
    <subcellularLocation>
        <location evidence="6">Membrane</location>
        <topology evidence="6">Multi-pass membrane protein</topology>
    </subcellularLocation>
</comment>
<comment type="catalytic activity">
    <reaction evidence="5">
        <text>a quinone + NADH + 5 H(+)(in) = a quinol + NAD(+) + 4 H(+)(out)</text>
        <dbReference type="Rhea" id="RHEA:57888"/>
        <dbReference type="ChEBI" id="CHEBI:15378"/>
        <dbReference type="ChEBI" id="CHEBI:24646"/>
        <dbReference type="ChEBI" id="CHEBI:57540"/>
        <dbReference type="ChEBI" id="CHEBI:57945"/>
        <dbReference type="ChEBI" id="CHEBI:132124"/>
    </reaction>
</comment>
<keyword evidence="9" id="KW-1185">Reference proteome</keyword>
<evidence type="ECO:0000256" key="1">
    <source>
        <dbReference type="ARBA" id="ARBA00004127"/>
    </source>
</evidence>
<evidence type="ECO:0000259" key="7">
    <source>
        <dbReference type="Pfam" id="PF00361"/>
    </source>
</evidence>
<proteinExistence type="inferred from homology"/>
<dbReference type="PANTHER" id="PTHR22773">
    <property type="entry name" value="NADH DEHYDROGENASE"/>
    <property type="match status" value="1"/>
</dbReference>
<reference evidence="8 9" key="1">
    <citation type="submission" date="2019-03" db="EMBL/GenBank/DDBJ databases">
        <title>Genomic Encyclopedia of Type Strains, Phase IV (KMG-IV): sequencing the most valuable type-strain genomes for metagenomic binning, comparative biology and taxonomic classification.</title>
        <authorList>
            <person name="Goeker M."/>
        </authorList>
    </citation>
    <scope>NUCLEOTIDE SEQUENCE [LARGE SCALE GENOMIC DNA]</scope>
    <source>
        <strain evidence="8 9">DSM 26377</strain>
    </source>
</reference>
<keyword evidence="5" id="KW-0830">Ubiquinone</keyword>
<feature type="transmembrane region" description="Helical" evidence="5">
    <location>
        <begin position="458"/>
        <end position="480"/>
    </location>
</feature>
<feature type="domain" description="NADH:quinone oxidoreductase/Mrp antiporter transmembrane" evidence="7">
    <location>
        <begin position="133"/>
        <end position="430"/>
    </location>
</feature>
<dbReference type="OrthoDB" id="9768329at2"/>
<dbReference type="GO" id="GO:0050136">
    <property type="term" value="F:NADH dehydrogenase (quinone) (non-electrogenic) activity"/>
    <property type="evidence" value="ECO:0007669"/>
    <property type="project" value="UniProtKB-UniRule"/>
</dbReference>
<feature type="transmembrane region" description="Helical" evidence="5">
    <location>
        <begin position="249"/>
        <end position="269"/>
    </location>
</feature>
<evidence type="ECO:0000256" key="5">
    <source>
        <dbReference type="HAMAP-Rule" id="MF_00445"/>
    </source>
</evidence>
<comment type="caution">
    <text evidence="8">The sequence shown here is derived from an EMBL/GenBank/DDBJ whole genome shotgun (WGS) entry which is preliminary data.</text>
</comment>
<evidence type="ECO:0000256" key="3">
    <source>
        <dbReference type="ARBA" id="ARBA00022989"/>
    </source>
</evidence>
<name>A0A4S3K3N4_9GAMM</name>
<keyword evidence="5" id="KW-0813">Transport</keyword>
<feature type="transmembrane region" description="Helical" evidence="5">
    <location>
        <begin position="6"/>
        <end position="30"/>
    </location>
</feature>
<keyword evidence="3 5" id="KW-1133">Transmembrane helix</keyword>
<organism evidence="8 9">
    <name type="scientific">Panacagrimonas perspica</name>
    <dbReference type="NCBI Taxonomy" id="381431"/>
    <lineage>
        <taxon>Bacteria</taxon>
        <taxon>Pseudomonadati</taxon>
        <taxon>Pseudomonadota</taxon>
        <taxon>Gammaproteobacteria</taxon>
        <taxon>Nevskiales</taxon>
        <taxon>Nevskiaceae</taxon>
        <taxon>Panacagrimonas</taxon>
    </lineage>
</organism>
<feature type="transmembrane region" description="Helical" evidence="5">
    <location>
        <begin position="139"/>
        <end position="156"/>
    </location>
</feature>
<feature type="transmembrane region" description="Helical" evidence="5">
    <location>
        <begin position="337"/>
        <end position="360"/>
    </location>
</feature>
<feature type="transmembrane region" description="Helical" evidence="5">
    <location>
        <begin position="308"/>
        <end position="331"/>
    </location>
</feature>
<dbReference type="EC" id="7.1.1.-" evidence="5"/>
<dbReference type="NCBIfam" id="TIGR01770">
    <property type="entry name" value="NDH_I_N"/>
    <property type="match status" value="1"/>
</dbReference>
<feature type="transmembrane region" description="Helical" evidence="5">
    <location>
        <begin position="168"/>
        <end position="190"/>
    </location>
</feature>
<dbReference type="RefSeq" id="WP_133882345.1">
    <property type="nucleotide sequence ID" value="NZ_MWIN01000018.1"/>
</dbReference>
<dbReference type="GO" id="GO:0012505">
    <property type="term" value="C:endomembrane system"/>
    <property type="evidence" value="ECO:0007669"/>
    <property type="project" value="UniProtKB-SubCell"/>
</dbReference>
<feature type="transmembrane region" description="Helical" evidence="5">
    <location>
        <begin position="116"/>
        <end position="133"/>
    </location>
</feature>
<dbReference type="GO" id="GO:0048038">
    <property type="term" value="F:quinone binding"/>
    <property type="evidence" value="ECO:0007669"/>
    <property type="project" value="UniProtKB-KW"/>
</dbReference>
<dbReference type="GO" id="GO:0042773">
    <property type="term" value="P:ATP synthesis coupled electron transport"/>
    <property type="evidence" value="ECO:0007669"/>
    <property type="project" value="InterPro"/>
</dbReference>
<sequence length="495" mass="53621">MMFTAQQWMALAPILFTSGAIVAVMLAIAIKRHHFWNATVGVLGLNLAWISVAVLFFGPILLPEQIPAMLPQQVTPLLVIDNYALFYFGIIIVCTLACATLSQAYLEGYSGNKEEMYLLLTLAALGGMVLVASRHFVSFFIGLELLSIPLYAMVAYPQRSKRSLEGGLKYLVLSAAASSFLLFGMALIYSQVGHLGFAEIGAYMTEPRHITGVVSLGGAMILVGIGFKLSLVPFHLWTPDVYEGAPAPVTSFLATASKTAVFAVLLRYYVEAGGHQNISLINVLTVLAILSMLIGNVLALLQNNVKRMLAYSSIAHFGYCLVALIASGPLAVEAVGAYLITYVVTTLGVLGVITLLSSPFNNDGDADELEDYRGLFWRRPYISSILTAMLLSLAGIPATAGFVGKFYVIAAGVDSREWWLLGAVVLGSAIGLFYYLRLMIIMFMDRDRQQRFDAPLDWGLQTGGAMVLAVTLASFVLGLYPQPFIEIIQLAPLGR</sequence>
<feature type="transmembrane region" description="Helical" evidence="5">
    <location>
        <begin position="82"/>
        <end position="104"/>
    </location>
</feature>
<dbReference type="InterPro" id="IPR001750">
    <property type="entry name" value="ND/Mrp_TM"/>
</dbReference>
<dbReference type="GO" id="GO:0008137">
    <property type="term" value="F:NADH dehydrogenase (ubiquinone) activity"/>
    <property type="evidence" value="ECO:0007669"/>
    <property type="project" value="InterPro"/>
</dbReference>
<protein>
    <recommendedName>
        <fullName evidence="5">NADH-quinone oxidoreductase subunit N</fullName>
        <ecNumber evidence="5">7.1.1.-</ecNumber>
    </recommendedName>
    <alternativeName>
        <fullName evidence="5">NADH dehydrogenase I subunit N</fullName>
    </alternativeName>
    <alternativeName>
        <fullName evidence="5">NDH-1 subunit N</fullName>
    </alternativeName>
</protein>
<keyword evidence="4 5" id="KW-0472">Membrane</keyword>
<evidence type="ECO:0000256" key="4">
    <source>
        <dbReference type="ARBA" id="ARBA00023136"/>
    </source>
</evidence>
<accession>A0A4S3K3N4</accession>
<keyword evidence="5" id="KW-1003">Cell membrane</keyword>
<feature type="transmembrane region" description="Helical" evidence="5">
    <location>
        <begin position="210"/>
        <end position="237"/>
    </location>
</feature>
<feature type="transmembrane region" description="Helical" evidence="5">
    <location>
        <begin position="381"/>
        <end position="403"/>
    </location>
</feature>
<evidence type="ECO:0000313" key="8">
    <source>
        <dbReference type="EMBL" id="TDU28823.1"/>
    </source>
</evidence>
<comment type="similarity">
    <text evidence="5">Belongs to the complex I subunit 2 family.</text>
</comment>
<evidence type="ECO:0000313" key="9">
    <source>
        <dbReference type="Proteomes" id="UP000295341"/>
    </source>
</evidence>
<dbReference type="AlphaFoldDB" id="A0A4S3K3N4"/>
<keyword evidence="5" id="KW-0520">NAD</keyword>
<comment type="function">
    <text evidence="5">NDH-1 shuttles electrons from NADH, via FMN and iron-sulfur (Fe-S) centers, to quinones in the respiratory chain. The immediate electron acceptor for the enzyme in this species is believed to be ubiquinone. Couples the redox reaction to proton translocation (for every two electrons transferred, four hydrogen ions are translocated across the cytoplasmic membrane), and thus conserves the redox energy in a proton gradient.</text>
</comment>
<dbReference type="HAMAP" id="MF_00445">
    <property type="entry name" value="NDH1_NuoN_1"/>
    <property type="match status" value="1"/>
</dbReference>
<comment type="subunit">
    <text evidence="5">NDH-1 is composed of 14 different subunits. Subunits NuoA, H, J, K, L, M, N constitute the membrane sector of the complex.</text>
</comment>
<keyword evidence="2 5" id="KW-0812">Transmembrane</keyword>
<evidence type="ECO:0000256" key="6">
    <source>
        <dbReference type="RuleBase" id="RU000320"/>
    </source>
</evidence>
<dbReference type="GO" id="GO:0005886">
    <property type="term" value="C:plasma membrane"/>
    <property type="evidence" value="ECO:0007669"/>
    <property type="project" value="UniProtKB-SubCell"/>
</dbReference>
<dbReference type="EMBL" id="SOBT01000009">
    <property type="protein sequence ID" value="TDU28823.1"/>
    <property type="molecule type" value="Genomic_DNA"/>
</dbReference>
<dbReference type="Pfam" id="PF00361">
    <property type="entry name" value="Proton_antipo_M"/>
    <property type="match status" value="1"/>
</dbReference>
<feature type="transmembrane region" description="Helical" evidence="5">
    <location>
        <begin position="418"/>
        <end position="437"/>
    </location>
</feature>
<gene>
    <name evidence="5" type="primary">nuoN</name>
    <name evidence="8" type="ORF">DFR24_3203</name>
</gene>
<dbReference type="InterPro" id="IPR010096">
    <property type="entry name" value="NADH-Q_OxRdtase_suN/2"/>
</dbReference>
<evidence type="ECO:0000256" key="2">
    <source>
        <dbReference type="ARBA" id="ARBA00022692"/>
    </source>
</evidence>
<feature type="transmembrane region" description="Helical" evidence="5">
    <location>
        <begin position="281"/>
        <end position="301"/>
    </location>
</feature>